<evidence type="ECO:0000313" key="8">
    <source>
        <dbReference type="Proteomes" id="UP000437736"/>
    </source>
</evidence>
<dbReference type="InterPro" id="IPR002104">
    <property type="entry name" value="Integrase_catalytic"/>
</dbReference>
<dbReference type="PANTHER" id="PTHR30349">
    <property type="entry name" value="PHAGE INTEGRASE-RELATED"/>
    <property type="match status" value="1"/>
</dbReference>
<dbReference type="PROSITE" id="PS51900">
    <property type="entry name" value="CB"/>
    <property type="match status" value="1"/>
</dbReference>
<dbReference type="Pfam" id="PF14657">
    <property type="entry name" value="Arm-DNA-bind_4"/>
    <property type="match status" value="1"/>
</dbReference>
<dbReference type="InterPro" id="IPR011010">
    <property type="entry name" value="DNA_brk_join_enz"/>
</dbReference>
<dbReference type="InterPro" id="IPR050090">
    <property type="entry name" value="Tyrosine_recombinase_XerCD"/>
</dbReference>
<feature type="region of interest" description="Disordered" evidence="4">
    <location>
        <begin position="1"/>
        <end position="33"/>
    </location>
</feature>
<dbReference type="Gene3D" id="1.10.443.10">
    <property type="entry name" value="Intergrase catalytic core"/>
    <property type="match status" value="1"/>
</dbReference>
<reference evidence="7 8" key="1">
    <citation type="submission" date="2019-11" db="EMBL/GenBank/DDBJ databases">
        <title>Acidiferrimicrobium australis gen. nov., sp. nov., an acidophilic and obligately heterotrophic, member of the Actinobacteria that catalyses dissimilatory oxido- reduction of iron isolated from metal-rich acidic water in Chile.</title>
        <authorList>
            <person name="Gonzalez D."/>
            <person name="Huber K."/>
            <person name="Hedrich S."/>
            <person name="Rojas-Villalobos C."/>
            <person name="Quatrini R."/>
            <person name="Dinamarca M.A."/>
            <person name="Schwarz A."/>
            <person name="Canales C."/>
            <person name="Nancucheo I."/>
        </authorList>
    </citation>
    <scope>NUCLEOTIDE SEQUENCE [LARGE SCALE GENOMIC DNA]</scope>
    <source>
        <strain evidence="7 8">USS-CCA1</strain>
    </source>
</reference>
<proteinExistence type="predicted"/>
<evidence type="ECO:0000256" key="4">
    <source>
        <dbReference type="SAM" id="MobiDB-lite"/>
    </source>
</evidence>
<evidence type="ECO:0000259" key="5">
    <source>
        <dbReference type="PROSITE" id="PS51898"/>
    </source>
</evidence>
<evidence type="ECO:0000256" key="2">
    <source>
        <dbReference type="ARBA" id="ARBA00023172"/>
    </source>
</evidence>
<feature type="domain" description="Tyr recombinase" evidence="5">
    <location>
        <begin position="176"/>
        <end position="373"/>
    </location>
</feature>
<gene>
    <name evidence="7" type="ORF">GHK86_14735</name>
</gene>
<dbReference type="Proteomes" id="UP000437736">
    <property type="component" value="Unassembled WGS sequence"/>
</dbReference>
<dbReference type="Gene3D" id="1.10.150.130">
    <property type="match status" value="1"/>
</dbReference>
<dbReference type="InterPro" id="IPR013762">
    <property type="entry name" value="Integrase-like_cat_sf"/>
</dbReference>
<evidence type="ECO:0000256" key="1">
    <source>
        <dbReference type="ARBA" id="ARBA00023125"/>
    </source>
</evidence>
<accession>A0ABW9QVT5</accession>
<dbReference type="PANTHER" id="PTHR30349:SF91">
    <property type="entry name" value="INTA PROTEIN"/>
    <property type="match status" value="1"/>
</dbReference>
<dbReference type="PROSITE" id="PS51898">
    <property type="entry name" value="TYR_RECOMBINASE"/>
    <property type="match status" value="1"/>
</dbReference>
<comment type="caution">
    <text evidence="7">The sequence shown here is derived from an EMBL/GenBank/DDBJ whole genome shotgun (WGS) entry which is preliminary data.</text>
</comment>
<evidence type="ECO:0000259" key="6">
    <source>
        <dbReference type="PROSITE" id="PS51900"/>
    </source>
</evidence>
<dbReference type="Pfam" id="PF00589">
    <property type="entry name" value="Phage_integrase"/>
    <property type="match status" value="1"/>
</dbReference>
<keyword evidence="1 3" id="KW-0238">DNA-binding</keyword>
<keyword evidence="8" id="KW-1185">Reference proteome</keyword>
<dbReference type="InterPro" id="IPR028259">
    <property type="entry name" value="AP2-like_int_N"/>
</dbReference>
<dbReference type="CDD" id="cd01189">
    <property type="entry name" value="INT_ICEBs1_C_like"/>
    <property type="match status" value="1"/>
</dbReference>
<feature type="compositionally biased region" description="Polar residues" evidence="4">
    <location>
        <begin position="10"/>
        <end position="27"/>
    </location>
</feature>
<dbReference type="InterPro" id="IPR010998">
    <property type="entry name" value="Integrase_recombinase_N"/>
</dbReference>
<protein>
    <submittedName>
        <fullName evidence="7">Tyrosine-type recombinase/integrase</fullName>
    </submittedName>
</protein>
<feature type="domain" description="Core-binding (CB)" evidence="6">
    <location>
        <begin position="62"/>
        <end position="153"/>
    </location>
</feature>
<keyword evidence="2" id="KW-0233">DNA recombination</keyword>
<evidence type="ECO:0000256" key="3">
    <source>
        <dbReference type="PROSITE-ProRule" id="PRU01248"/>
    </source>
</evidence>
<evidence type="ECO:0000313" key="7">
    <source>
        <dbReference type="EMBL" id="MST33970.1"/>
    </source>
</evidence>
<dbReference type="InterPro" id="IPR044068">
    <property type="entry name" value="CB"/>
</dbReference>
<dbReference type="EMBL" id="WJHE01000793">
    <property type="protein sequence ID" value="MST33970.1"/>
    <property type="molecule type" value="Genomic_DNA"/>
</dbReference>
<sequence length="381" mass="41634">MKGSTRKRGSTWTAMWSTTDPGSGQRLQHSKGGFRTQKEAREHLNAVLAKVAEGSWRPDRRITVRQLLDDWHAAKVSEGLGPNTAAMYRTVIDSWVVPHVGGLRLDQLTPAVAGRMVEELRSPTGSRHGRGALSGRSIQLAVQCLKSATRWAAETGMVSRDPLQGFKRPKAKATSDATGAWDAAEARQFLASIDDDRLRAAWWLLLGRGLRRGELAGLRWSAVDLEAGVLRVVETRVVVQAKAVSSLPKTDGSRRSVPLDDRLVAELRAHRARQAEERLRPGAAWQDTGFVFVDELGAPYRPETFSRTFTRLATAAGLRPIRLHDLRYTAATLMLASGENVKVVAEILGHSSPVVTQTIYQHVLPGQGRAAGERLSALLGG</sequence>
<dbReference type="SUPFAM" id="SSF56349">
    <property type="entry name" value="DNA breaking-rejoining enzymes"/>
    <property type="match status" value="1"/>
</dbReference>
<name>A0ABW9QVT5_9ACTN</name>
<organism evidence="7 8">
    <name type="scientific">Acidiferrimicrobium australe</name>
    <dbReference type="NCBI Taxonomy" id="2664430"/>
    <lineage>
        <taxon>Bacteria</taxon>
        <taxon>Bacillati</taxon>
        <taxon>Actinomycetota</taxon>
        <taxon>Acidimicrobiia</taxon>
        <taxon>Acidimicrobiales</taxon>
        <taxon>Acidimicrobiaceae</taxon>
        <taxon>Acidiferrimicrobium</taxon>
    </lineage>
</organism>